<evidence type="ECO:0000259" key="2">
    <source>
        <dbReference type="Pfam" id="PF11433"/>
    </source>
</evidence>
<keyword evidence="1" id="KW-1133">Transmembrane helix</keyword>
<reference evidence="3 4" key="1">
    <citation type="submission" date="2016-08" db="EMBL/GenBank/DDBJ databases">
        <title>New Insights into Marine Group III Euryarchaeota, from dark to light.</title>
        <authorList>
            <person name="Haro-Moreno J.M."/>
            <person name="Rodriguez-Valera F."/>
            <person name="Lopez-Garcia P."/>
            <person name="Moreira D."/>
            <person name="Martin-Cuadrado A.B."/>
        </authorList>
    </citation>
    <scope>NUCLEOTIDE SEQUENCE [LARGE SCALE GENOMIC DNA]</scope>
    <source>
        <strain evidence="3">CG-Bathy1</strain>
    </source>
</reference>
<gene>
    <name evidence="3" type="ORF">BEU04_00615</name>
</gene>
<feature type="transmembrane region" description="Helical" evidence="1">
    <location>
        <begin position="56"/>
        <end position="79"/>
    </location>
</feature>
<keyword evidence="1" id="KW-0472">Membrane</keyword>
<evidence type="ECO:0000313" key="3">
    <source>
        <dbReference type="EMBL" id="OIR20341.1"/>
    </source>
</evidence>
<evidence type="ECO:0000256" key="1">
    <source>
        <dbReference type="SAM" id="Phobius"/>
    </source>
</evidence>
<feature type="domain" description="Uncharacterised membrane protein Ta0354 soluble" evidence="2">
    <location>
        <begin position="84"/>
        <end position="128"/>
    </location>
</feature>
<dbReference type="EMBL" id="MIYU01000001">
    <property type="protein sequence ID" value="OIR20341.1"/>
    <property type="molecule type" value="Genomic_DNA"/>
</dbReference>
<dbReference type="InterPro" id="IPR024504">
    <property type="entry name" value="Unchr_Ta0354_soluble_domain"/>
</dbReference>
<accession>A0A1J5TUZ9</accession>
<dbReference type="Gene3D" id="1.20.58.290">
    <property type="entry name" value="Hypothetical membrane protein ta0354_69_121"/>
    <property type="match status" value="1"/>
</dbReference>
<name>A0A1J5TUZ9_9ARCH</name>
<dbReference type="SUPFAM" id="SSF116858">
    <property type="entry name" value="Hypothetical membrane protein Ta0354, soluble domain"/>
    <property type="match status" value="1"/>
</dbReference>
<comment type="caution">
    <text evidence="3">The sequence shown here is derived from an EMBL/GenBank/DDBJ whole genome shotgun (WGS) entry which is preliminary data.</text>
</comment>
<sequence>MKYKEEFHKWLQENMQNACTVGFIVSIAFFYLGVTGQFYPDETWTPKAITEIFGDYIIWILVIGVISTAAFGFYLYGIISDIREFEKLYDIPSKSEFQRNWTRLEQLARYKLPKEYRDRMAEARKKFGLK</sequence>
<dbReference type="InterPro" id="IPR036171">
    <property type="entry name" value="Ta0354_soluble_sf"/>
</dbReference>
<evidence type="ECO:0000313" key="4">
    <source>
        <dbReference type="Proteomes" id="UP000183815"/>
    </source>
</evidence>
<dbReference type="AlphaFoldDB" id="A0A1J5TUZ9"/>
<dbReference type="Proteomes" id="UP000183815">
    <property type="component" value="Unassembled WGS sequence"/>
</dbReference>
<proteinExistence type="predicted"/>
<keyword evidence="1" id="KW-0812">Transmembrane</keyword>
<protein>
    <recommendedName>
        <fullName evidence="2">Uncharacterized membrane protein Ta0354 soluble domain-containing protein</fullName>
    </recommendedName>
</protein>
<dbReference type="Pfam" id="PF11433">
    <property type="entry name" value="DUF3198"/>
    <property type="match status" value="1"/>
</dbReference>
<organism evidence="3 4">
    <name type="scientific">Marine Group III euryarchaeote CG-Bathy1</name>
    <dbReference type="NCBI Taxonomy" id="1889001"/>
    <lineage>
        <taxon>Archaea</taxon>
        <taxon>Methanobacteriati</taxon>
        <taxon>Thermoplasmatota</taxon>
        <taxon>Thermoplasmata</taxon>
        <taxon>Candidatus Thermoprofundales</taxon>
    </lineage>
</organism>
<feature type="transmembrane region" description="Helical" evidence="1">
    <location>
        <begin position="21"/>
        <end position="40"/>
    </location>
</feature>